<organism evidence="2 3">
    <name type="scientific">Hoeflea prorocentri</name>
    <dbReference type="NCBI Taxonomy" id="1922333"/>
    <lineage>
        <taxon>Bacteria</taxon>
        <taxon>Pseudomonadati</taxon>
        <taxon>Pseudomonadota</taxon>
        <taxon>Alphaproteobacteria</taxon>
        <taxon>Hyphomicrobiales</taxon>
        <taxon>Rhizobiaceae</taxon>
        <taxon>Hoeflea</taxon>
    </lineage>
</organism>
<protein>
    <submittedName>
        <fullName evidence="2">DUF1127 domain-containing protein</fullName>
    </submittedName>
</protein>
<proteinExistence type="predicted"/>
<dbReference type="EMBL" id="JAPJZI010000001">
    <property type="protein sequence ID" value="MDA5398335.1"/>
    <property type="molecule type" value="Genomic_DNA"/>
</dbReference>
<feature type="domain" description="YjiS-like" evidence="1">
    <location>
        <begin position="7"/>
        <end position="40"/>
    </location>
</feature>
<comment type="caution">
    <text evidence="2">The sequence shown here is derived from an EMBL/GenBank/DDBJ whole genome shotgun (WGS) entry which is preliminary data.</text>
</comment>
<dbReference type="Pfam" id="PF06568">
    <property type="entry name" value="YjiS-like"/>
    <property type="match status" value="1"/>
</dbReference>
<evidence type="ECO:0000259" key="1">
    <source>
        <dbReference type="Pfam" id="PF06568"/>
    </source>
</evidence>
<gene>
    <name evidence="2" type="ORF">OQ273_07080</name>
</gene>
<dbReference type="InterPro" id="IPR009506">
    <property type="entry name" value="YjiS-like"/>
</dbReference>
<reference evidence="2" key="1">
    <citation type="submission" date="2022-11" db="EMBL/GenBank/DDBJ databases">
        <title>Draft genome sequence of Hoeflea poritis E7-10 and Hoeflea prorocentri PM5-8, separated from scleractinian coral Porites lutea and marine dinoflagellate.</title>
        <authorList>
            <person name="Zhang G."/>
            <person name="Wei Q."/>
            <person name="Cai L."/>
        </authorList>
    </citation>
    <scope>NUCLEOTIDE SEQUENCE</scope>
    <source>
        <strain evidence="2">PM5-8</strain>
    </source>
</reference>
<evidence type="ECO:0000313" key="2">
    <source>
        <dbReference type="EMBL" id="MDA5398335.1"/>
    </source>
</evidence>
<sequence>MMKSVFKTLQASRAHSKACNELSRLSDRELADLGIYRADIPSVVAGHRRLD</sequence>
<name>A0A9X3ZH94_9HYPH</name>
<keyword evidence="3" id="KW-1185">Reference proteome</keyword>
<dbReference type="Proteomes" id="UP001151234">
    <property type="component" value="Unassembled WGS sequence"/>
</dbReference>
<dbReference type="AlphaFoldDB" id="A0A9X3ZH94"/>
<evidence type="ECO:0000313" key="3">
    <source>
        <dbReference type="Proteomes" id="UP001151234"/>
    </source>
</evidence>
<accession>A0A9X3ZH94</accession>